<dbReference type="Gene3D" id="3.40.50.450">
    <property type="match status" value="1"/>
</dbReference>
<dbReference type="InterPro" id="IPR057666">
    <property type="entry name" value="DrpA_SLOG"/>
</dbReference>
<accession>A0A6N9NH75</accession>
<dbReference type="InterPro" id="IPR010994">
    <property type="entry name" value="RuvA_2-like"/>
</dbReference>
<comment type="similarity">
    <text evidence="1">Belongs to the DprA/Smf family.</text>
</comment>
<sequence>MPNDELKYKVAVTILSGIGAINAKKLIAYCGGAEAVFKESKKALYKIPGLGEKLVNAIKDSDAIKQAEEEIRFMEENDIEALYFLDKDYPRRLIHCEDSPVILYTKGKVDFNREKVISIIGTRKATINGKAFTEKLIEELAPHKPLIISGLAYGIDITAHKAALNNHLQTVGILAHGLDKIYPTAHHNVAQKMMQNGGIASDYRHGGPIFNKQFAERNRIVAGLSDVTVVVESAEKGGSLITAELANGYNRDVFAVPGRINDEHSMGCNKLIKANKAALIESVKDIEYIMGWQIEENRPNQQTILFQELNEPETVIVNILKEGPEIVDLISTKAEFPMSKTTTTLLNLEFKGVVKSLPGKIYQLI</sequence>
<evidence type="ECO:0000313" key="4">
    <source>
        <dbReference type="EMBL" id="NBG65189.1"/>
    </source>
</evidence>
<name>A0A6N9NH75_9FLAO</name>
<organism evidence="4 5">
    <name type="scientific">Acidiluteibacter ferrifornacis</name>
    <dbReference type="NCBI Taxonomy" id="2692424"/>
    <lineage>
        <taxon>Bacteria</taxon>
        <taxon>Pseudomonadati</taxon>
        <taxon>Bacteroidota</taxon>
        <taxon>Flavobacteriia</taxon>
        <taxon>Flavobacteriales</taxon>
        <taxon>Cryomorphaceae</taxon>
        <taxon>Acidiluteibacter</taxon>
    </lineage>
</organism>
<evidence type="ECO:0000256" key="1">
    <source>
        <dbReference type="ARBA" id="ARBA00006525"/>
    </source>
</evidence>
<evidence type="ECO:0000259" key="3">
    <source>
        <dbReference type="Pfam" id="PF17782"/>
    </source>
</evidence>
<reference evidence="4 5" key="1">
    <citation type="submission" date="2019-12" db="EMBL/GenBank/DDBJ databases">
        <authorList>
            <person name="Zhao J."/>
        </authorList>
    </citation>
    <scope>NUCLEOTIDE SEQUENCE [LARGE SCALE GENOMIC DNA]</scope>
    <source>
        <strain evidence="4 5">S-15</strain>
    </source>
</reference>
<proteinExistence type="inferred from homology"/>
<dbReference type="NCBIfam" id="TIGR00732">
    <property type="entry name" value="dprA"/>
    <property type="match status" value="1"/>
</dbReference>
<comment type="caution">
    <text evidence="4">The sequence shown here is derived from an EMBL/GenBank/DDBJ whole genome shotgun (WGS) entry which is preliminary data.</text>
</comment>
<dbReference type="Pfam" id="PF02481">
    <property type="entry name" value="DNA_processg_A"/>
    <property type="match status" value="1"/>
</dbReference>
<feature type="domain" description="Smf/DprA SLOG" evidence="2">
    <location>
        <begin position="82"/>
        <end position="286"/>
    </location>
</feature>
<dbReference type="InterPro" id="IPR003488">
    <property type="entry name" value="DprA"/>
</dbReference>
<gene>
    <name evidence="4" type="primary">dprA</name>
    <name evidence="4" type="ORF">GQN54_03620</name>
</gene>
<feature type="domain" description="DprA winged helix" evidence="3">
    <location>
        <begin position="308"/>
        <end position="360"/>
    </location>
</feature>
<protein>
    <submittedName>
        <fullName evidence="4">DNA-protecting protein DprA</fullName>
    </submittedName>
</protein>
<evidence type="ECO:0000259" key="2">
    <source>
        <dbReference type="Pfam" id="PF02481"/>
    </source>
</evidence>
<dbReference type="PANTHER" id="PTHR43022">
    <property type="entry name" value="PROTEIN SMF"/>
    <property type="match status" value="1"/>
</dbReference>
<keyword evidence="5" id="KW-1185">Reference proteome</keyword>
<dbReference type="RefSeq" id="WP_160632090.1">
    <property type="nucleotide sequence ID" value="NZ_WWNE01000004.1"/>
</dbReference>
<dbReference type="AlphaFoldDB" id="A0A6N9NH75"/>
<dbReference type="SUPFAM" id="SSF102405">
    <property type="entry name" value="MCP/YpsA-like"/>
    <property type="match status" value="1"/>
</dbReference>
<dbReference type="PANTHER" id="PTHR43022:SF1">
    <property type="entry name" value="PROTEIN SMF"/>
    <property type="match status" value="1"/>
</dbReference>
<dbReference type="Pfam" id="PF17782">
    <property type="entry name" value="WHD_DprA"/>
    <property type="match status" value="1"/>
</dbReference>
<dbReference type="SUPFAM" id="SSF47781">
    <property type="entry name" value="RuvA domain 2-like"/>
    <property type="match status" value="1"/>
</dbReference>
<dbReference type="EMBL" id="WWNE01000004">
    <property type="protein sequence ID" value="NBG65189.1"/>
    <property type="molecule type" value="Genomic_DNA"/>
</dbReference>
<evidence type="ECO:0000313" key="5">
    <source>
        <dbReference type="Proteomes" id="UP000470771"/>
    </source>
</evidence>
<dbReference type="GO" id="GO:0009294">
    <property type="term" value="P:DNA-mediated transformation"/>
    <property type="evidence" value="ECO:0007669"/>
    <property type="project" value="InterPro"/>
</dbReference>
<dbReference type="Proteomes" id="UP000470771">
    <property type="component" value="Unassembled WGS sequence"/>
</dbReference>
<dbReference type="InterPro" id="IPR041614">
    <property type="entry name" value="DprA_WH"/>
</dbReference>